<dbReference type="InterPro" id="IPR000192">
    <property type="entry name" value="Aminotrans_V_dom"/>
</dbReference>
<dbReference type="Gene3D" id="3.90.1150.10">
    <property type="entry name" value="Aspartate Aminotransferase, domain 1"/>
    <property type="match status" value="1"/>
</dbReference>
<dbReference type="PANTHER" id="PTHR11601:SF34">
    <property type="entry name" value="CYSTEINE DESULFURASE"/>
    <property type="match status" value="1"/>
</dbReference>
<proteinExistence type="inferred from homology"/>
<dbReference type="GO" id="GO:0031071">
    <property type="term" value="F:cysteine desulfurase activity"/>
    <property type="evidence" value="ECO:0007669"/>
    <property type="project" value="UniProtKB-EC"/>
</dbReference>
<dbReference type="Pfam" id="PF00266">
    <property type="entry name" value="Aminotran_5"/>
    <property type="match status" value="1"/>
</dbReference>
<evidence type="ECO:0000256" key="2">
    <source>
        <dbReference type="ARBA" id="ARBA00006490"/>
    </source>
</evidence>
<evidence type="ECO:0000256" key="1">
    <source>
        <dbReference type="ARBA" id="ARBA00001933"/>
    </source>
</evidence>
<dbReference type="AlphaFoldDB" id="A0A1G2SDN6"/>
<dbReference type="InterPro" id="IPR016454">
    <property type="entry name" value="Cysteine_dSase"/>
</dbReference>
<dbReference type="GO" id="GO:0046872">
    <property type="term" value="F:metal ion binding"/>
    <property type="evidence" value="ECO:0007669"/>
    <property type="project" value="UniProtKB-KW"/>
</dbReference>
<gene>
    <name evidence="10" type="ORF">A3B07_00780</name>
</gene>
<dbReference type="InterPro" id="IPR015421">
    <property type="entry name" value="PyrdxlP-dep_Trfase_major"/>
</dbReference>
<dbReference type="STRING" id="1802726.A3B07_00780"/>
<comment type="catalytic activity">
    <reaction evidence="8">
        <text>(sulfur carrier)-H + L-cysteine = (sulfur carrier)-SH + L-alanine</text>
        <dbReference type="Rhea" id="RHEA:43892"/>
        <dbReference type="Rhea" id="RHEA-COMP:14737"/>
        <dbReference type="Rhea" id="RHEA-COMP:14739"/>
        <dbReference type="ChEBI" id="CHEBI:29917"/>
        <dbReference type="ChEBI" id="CHEBI:35235"/>
        <dbReference type="ChEBI" id="CHEBI:57972"/>
        <dbReference type="ChEBI" id="CHEBI:64428"/>
        <dbReference type="EC" id="2.8.1.7"/>
    </reaction>
</comment>
<dbReference type="PIRSF" id="PIRSF005572">
    <property type="entry name" value="NifS"/>
    <property type="match status" value="1"/>
</dbReference>
<comment type="similarity">
    <text evidence="2">Belongs to the class-V pyridoxal-phosphate-dependent aminotransferase family. NifS/IscS subfamily.</text>
</comment>
<protein>
    <recommendedName>
        <fullName evidence="9">Aminotransferase class V domain-containing protein</fullName>
    </recommendedName>
</protein>
<dbReference type="EMBL" id="MHUV01000002">
    <property type="protein sequence ID" value="OHA83075.1"/>
    <property type="molecule type" value="Genomic_DNA"/>
</dbReference>
<organism evidence="10 11">
    <name type="scientific">Candidatus Yonathbacteria bacterium RIFCSPLOWO2_01_FULL_43_27</name>
    <dbReference type="NCBI Taxonomy" id="1802726"/>
    <lineage>
        <taxon>Bacteria</taxon>
        <taxon>Candidatus Yonathiibacteriota</taxon>
    </lineage>
</organism>
<evidence type="ECO:0000313" key="11">
    <source>
        <dbReference type="Proteomes" id="UP000178817"/>
    </source>
</evidence>
<evidence type="ECO:0000256" key="7">
    <source>
        <dbReference type="ARBA" id="ARBA00023014"/>
    </source>
</evidence>
<feature type="domain" description="Aminotransferase class V" evidence="9">
    <location>
        <begin position="4"/>
        <end position="376"/>
    </location>
</feature>
<name>A0A1G2SDN6_9BACT</name>
<evidence type="ECO:0000256" key="3">
    <source>
        <dbReference type="ARBA" id="ARBA00022679"/>
    </source>
</evidence>
<dbReference type="InterPro" id="IPR015422">
    <property type="entry name" value="PyrdxlP-dep_Trfase_small"/>
</dbReference>
<comment type="caution">
    <text evidence="10">The sequence shown here is derived from an EMBL/GenBank/DDBJ whole genome shotgun (WGS) entry which is preliminary data.</text>
</comment>
<keyword evidence="5" id="KW-0663">Pyridoxal phosphate</keyword>
<sequence>MKRIYMDYAAATPVDERVARTVSVLNKKHYANPSGLHKEGQETRRVFEEARGAVAQNMGAHADEIVFTSGATEANNIAIQGVVRAARARGITRPHIIVSAIEHASVLETARMLSGEDVRVELLRVDRKGVVDVRELRKIITPETVLVSVMYANNEIGTIQPLREIAKEVRHTRKMHASLYPYFHTDAAQASNYLDTNVLRLGVDLMTLSSGKSYGPRGVGVLFVKRGVNLVALSYGGEHERGRRPGTEVVALACGFAEALVLAENIKPKEVLRIKKLRDTLAEKILKKVSGVVVNGDLAHSLPNLLSISLEGVESEALIIYLDAQGFAVSGGSACKSASGKMSHVLTAIGYTNEKNMGAIRFSLGRFTKSEDITRLVKELPAMVKVLRDARKNSDF</sequence>
<accession>A0A1G2SDN6</accession>
<comment type="cofactor">
    <cofactor evidence="1">
        <name>pyridoxal 5'-phosphate</name>
        <dbReference type="ChEBI" id="CHEBI:597326"/>
    </cofactor>
</comment>
<dbReference type="SUPFAM" id="SSF53383">
    <property type="entry name" value="PLP-dependent transferases"/>
    <property type="match status" value="1"/>
</dbReference>
<keyword evidence="3" id="KW-0808">Transferase</keyword>
<evidence type="ECO:0000259" key="9">
    <source>
        <dbReference type="Pfam" id="PF00266"/>
    </source>
</evidence>
<dbReference type="Proteomes" id="UP000178817">
    <property type="component" value="Unassembled WGS sequence"/>
</dbReference>
<evidence type="ECO:0000256" key="5">
    <source>
        <dbReference type="ARBA" id="ARBA00022898"/>
    </source>
</evidence>
<keyword evidence="4" id="KW-0479">Metal-binding</keyword>
<evidence type="ECO:0000256" key="8">
    <source>
        <dbReference type="ARBA" id="ARBA00050776"/>
    </source>
</evidence>
<evidence type="ECO:0000256" key="4">
    <source>
        <dbReference type="ARBA" id="ARBA00022723"/>
    </source>
</evidence>
<keyword evidence="6" id="KW-0408">Iron</keyword>
<reference evidence="10 11" key="1">
    <citation type="journal article" date="2016" name="Nat. Commun.">
        <title>Thousands of microbial genomes shed light on interconnected biogeochemical processes in an aquifer system.</title>
        <authorList>
            <person name="Anantharaman K."/>
            <person name="Brown C.T."/>
            <person name="Hug L.A."/>
            <person name="Sharon I."/>
            <person name="Castelle C.J."/>
            <person name="Probst A.J."/>
            <person name="Thomas B.C."/>
            <person name="Singh A."/>
            <person name="Wilkins M.J."/>
            <person name="Karaoz U."/>
            <person name="Brodie E.L."/>
            <person name="Williams K.H."/>
            <person name="Hubbard S.S."/>
            <person name="Banfield J.F."/>
        </authorList>
    </citation>
    <scope>NUCLEOTIDE SEQUENCE [LARGE SCALE GENOMIC DNA]</scope>
</reference>
<dbReference type="GO" id="GO:0051536">
    <property type="term" value="F:iron-sulfur cluster binding"/>
    <property type="evidence" value="ECO:0007669"/>
    <property type="project" value="UniProtKB-KW"/>
</dbReference>
<dbReference type="Gene3D" id="3.40.640.10">
    <property type="entry name" value="Type I PLP-dependent aspartate aminotransferase-like (Major domain)"/>
    <property type="match status" value="1"/>
</dbReference>
<dbReference type="PANTHER" id="PTHR11601">
    <property type="entry name" value="CYSTEINE DESULFURYLASE FAMILY MEMBER"/>
    <property type="match status" value="1"/>
</dbReference>
<dbReference type="InterPro" id="IPR015424">
    <property type="entry name" value="PyrdxlP-dep_Trfase"/>
</dbReference>
<keyword evidence="7" id="KW-0411">Iron-sulfur</keyword>
<evidence type="ECO:0000256" key="6">
    <source>
        <dbReference type="ARBA" id="ARBA00023004"/>
    </source>
</evidence>
<dbReference type="Gene3D" id="1.10.260.50">
    <property type="match status" value="1"/>
</dbReference>
<evidence type="ECO:0000313" key="10">
    <source>
        <dbReference type="EMBL" id="OHA83075.1"/>
    </source>
</evidence>